<dbReference type="Pfam" id="PF00082">
    <property type="entry name" value="Peptidase_S8"/>
    <property type="match status" value="1"/>
</dbReference>
<dbReference type="PANTHER" id="PTHR43806">
    <property type="entry name" value="PEPTIDASE S8"/>
    <property type="match status" value="1"/>
</dbReference>
<feature type="active site" description="Charge relay system" evidence="5">
    <location>
        <position position="258"/>
    </location>
</feature>
<dbReference type="InterPro" id="IPR015500">
    <property type="entry name" value="Peptidase_S8_subtilisin-rel"/>
</dbReference>
<dbReference type="PROSITE" id="PS00137">
    <property type="entry name" value="SUBTILASE_HIS"/>
    <property type="match status" value="1"/>
</dbReference>
<evidence type="ECO:0000256" key="4">
    <source>
        <dbReference type="ARBA" id="ARBA00022825"/>
    </source>
</evidence>
<dbReference type="PROSITE" id="PS00136">
    <property type="entry name" value="SUBTILASE_ASP"/>
    <property type="match status" value="1"/>
</dbReference>
<reference evidence="9" key="1">
    <citation type="journal article" date="2022" name="Nat. Microbiol.">
        <title>Unique mobile elements and scalable gene flow at the prokaryote-eukaryote boundary revealed by circularized Asgard archaea genomes.</title>
        <authorList>
            <person name="Wu F."/>
            <person name="Speth D.R."/>
            <person name="Philosof A."/>
            <person name="Cremiere A."/>
            <person name="Narayanan A."/>
            <person name="Barco R.A."/>
            <person name="Connon S.A."/>
            <person name="Amend J.P."/>
            <person name="Antoshechkin I.A."/>
            <person name="Orphan V.J."/>
        </authorList>
    </citation>
    <scope>NUCLEOTIDE SEQUENCE</scope>
    <source>
        <strain evidence="9">PR6</strain>
    </source>
</reference>
<dbReference type="Gene3D" id="2.60.120.380">
    <property type="match status" value="1"/>
</dbReference>
<accession>A0A9Y1BQG3</accession>
<keyword evidence="7" id="KW-1133">Transmembrane helix</keyword>
<proteinExistence type="inferred from homology"/>
<evidence type="ECO:0000259" key="8">
    <source>
        <dbReference type="Pfam" id="PF00082"/>
    </source>
</evidence>
<dbReference type="InterPro" id="IPR000209">
    <property type="entry name" value="Peptidase_S8/S53_dom"/>
</dbReference>
<keyword evidence="7" id="KW-0472">Membrane</keyword>
<feature type="domain" description="Peptidase S8/S53" evidence="8">
    <location>
        <begin position="200"/>
        <end position="464"/>
    </location>
</feature>
<evidence type="ECO:0000256" key="5">
    <source>
        <dbReference type="PIRSR" id="PIRSR615500-1"/>
    </source>
</evidence>
<dbReference type="Proteomes" id="UP001200513">
    <property type="component" value="Chromosome"/>
</dbReference>
<keyword evidence="7" id="KW-0812">Transmembrane</keyword>
<dbReference type="PANTHER" id="PTHR43806:SF65">
    <property type="entry name" value="SERINE PROTEASE APRX"/>
    <property type="match status" value="1"/>
</dbReference>
<dbReference type="Gene3D" id="3.40.50.200">
    <property type="entry name" value="Peptidase S8/S53 domain"/>
    <property type="match status" value="1"/>
</dbReference>
<dbReference type="PRINTS" id="PR00723">
    <property type="entry name" value="SUBTILISIN"/>
</dbReference>
<keyword evidence="2 6" id="KW-0645">Protease</keyword>
<dbReference type="InterPro" id="IPR036852">
    <property type="entry name" value="Peptidase_S8/S53_dom_sf"/>
</dbReference>
<gene>
    <name evidence="9" type="ORF">K9W46_12290</name>
</gene>
<evidence type="ECO:0000313" key="9">
    <source>
        <dbReference type="EMBL" id="UJG43140.1"/>
    </source>
</evidence>
<dbReference type="SUPFAM" id="SSF52743">
    <property type="entry name" value="Subtilisin-like"/>
    <property type="match status" value="1"/>
</dbReference>
<dbReference type="EMBL" id="CP084167">
    <property type="protein sequence ID" value="UJG43140.1"/>
    <property type="molecule type" value="Genomic_DNA"/>
</dbReference>
<dbReference type="PROSITE" id="PS00138">
    <property type="entry name" value="SUBTILASE_SER"/>
    <property type="match status" value="1"/>
</dbReference>
<protein>
    <submittedName>
        <fullName evidence="9">S8 family serine peptidase</fullName>
    </submittedName>
</protein>
<dbReference type="PROSITE" id="PS51892">
    <property type="entry name" value="SUBTILASE"/>
    <property type="match status" value="1"/>
</dbReference>
<dbReference type="GO" id="GO:0006508">
    <property type="term" value="P:proteolysis"/>
    <property type="evidence" value="ECO:0007669"/>
    <property type="project" value="UniProtKB-KW"/>
</dbReference>
<organism evidence="9">
    <name type="scientific">Candidatus Heimdallarchaeum endolithica</name>
    <dbReference type="NCBI Taxonomy" id="2876572"/>
    <lineage>
        <taxon>Archaea</taxon>
        <taxon>Promethearchaeati</taxon>
        <taxon>Candidatus Heimdallarchaeota</taxon>
        <taxon>Candidatus Heimdallarchaeia (ex Rinke et al. 2021) (nom. nud.)</taxon>
        <taxon>Candidatus Heimdallarchaeales</taxon>
        <taxon>Candidatus Heimdallarchaeaceae</taxon>
        <taxon>Candidatus Heimdallarchaeum</taxon>
    </lineage>
</organism>
<evidence type="ECO:0000256" key="3">
    <source>
        <dbReference type="ARBA" id="ARBA00022801"/>
    </source>
</evidence>
<evidence type="ECO:0000256" key="7">
    <source>
        <dbReference type="SAM" id="Phobius"/>
    </source>
</evidence>
<dbReference type="InterPro" id="IPR050131">
    <property type="entry name" value="Peptidase_S8_subtilisin-like"/>
</dbReference>
<dbReference type="InterPro" id="IPR022398">
    <property type="entry name" value="Peptidase_S8_His-AS"/>
</dbReference>
<evidence type="ECO:0000256" key="1">
    <source>
        <dbReference type="ARBA" id="ARBA00011073"/>
    </source>
</evidence>
<feature type="active site" description="Charge relay system" evidence="5">
    <location>
        <position position="209"/>
    </location>
</feature>
<dbReference type="InterPro" id="IPR023827">
    <property type="entry name" value="Peptidase_S8_Asp-AS"/>
</dbReference>
<sequence>MFLALLLSFSLFNLPSKADYESRTPNIQDNVESNSGVSYNTFSPESDKNSYHSAENNFADVSTNIFTTSILERYKDSSLSKTQILSDSILMKLERTPKNLWKNQKVNLLISFDPSFQNIKQTLSFSYDAIVLSNLHVAFVTTTLNNIFELSILSGVRGIYLDRYYQFIDPSWKPIDNKVFTYPSEEYIGARALLDIGITGGGIKIAIVDTGIDKYHSDLDDFDNDPSTNDPKVIAEMSFIDYNNDGVNDTDAMDEFGHGTHCAGIAAANGSLQGVAPGAYLINARALDATGGAYVSWVVNAIDWAVSQGADVISMSIGWMPGDIVQLLNEASDAAWESGSIVVVSAGNSGPLSGTISSPGMASRAITVGASDVFNGTTYWSSRGPSTNGLIDPDVLAPGANILSTIPNDMYEVYSGTSMAAPAVAGVAALLKSVFPSVNIDIIRSAIISTATDMGRSVFEQGAGLVNALEAYNYLSNPQVFVFPSFTETSPLRLSPNEVLTYQMDIFVDQPYNSLTLEPSVEILPYVGVSLIDSPYSSGWIRAAVTVTMPDYSLVGSLSVKNGSTTLYNVELTLEPEEEENDANSSSDAGETITGAISLELGVSYKGEIVSGDSQDFYKFPVIKGKIYRLILSNLENDLDLLLTDENGTLIAFSINYNNDQEQIDFIALSSGDYFARVVAYDFGSYTIQISGTDLLTPSIISLTGNFDDYGVDYDSDGLYDNLTIVVEVEVNKAGIYDFLYTVCQYRSDYFFPKYYVVSEWDTLYLEEGIQTIELTVYGGTIEQSNYDGEYILGELLIGDPSTWMVIEYLKDSYVTGEYTHSQFNSPEARLTSISYSNENVDELGGPELFKIHCFFDIRLEGEVDIKFWIIDSQHIFGVYSETSVIGPLTTEVTFEFSGYNLHHILKGDIVVAGIVFSSGNSIFFIPIYVTKPSSEFSSYEPLYSYQITDKTVDNDSNGLYDTLILDILIDSKVSTEVEVFYSQSLYSLPSERMIPNSDYGTYIQQAIDKGENHIYIEFQLFSAGARELNGPYLIPIITLEEYVYRTFITTHHVTNQYDCSNFDTPTAYLSAYLGSENVISEDGGLRLTFEIKAKQELDITITLDIKNYYSPTGSYFYSWEVLEKHVYSGKNNVSVIISYQELFLNKFVGDLIIRQISIYSETLEDSLYDQIVICDVNYLDFISLFDAYFDGTYEIEYVNNDADDLYEGVNLIFPIYVNKAGSYEVSLSLYSEFNIPYSLTVNEYYGEAGEYSVVFFISARVIVRSVSSNNKLILYCSLNNLDSDWMDELTGIFEVENIDNLDYTLPLTFYKIQNVYSFDNNSDGLFDSIIVELQFNASMTGSYNLFFYFSTLLLSESGVLDTISLSSQLTINSPKIQDVTLTIFSYDLIDTNYSLSYFETTEFKLSLDSVIISDNLGEYTILVNEINSKTFDITSFDLSSPVEITSVNVGLEDIDGDSIADYLVFTIDYVLNKPMSYMIFELDLDIEYFEDGAQYYIFYTTELGLYHEVGEDSVEFTINLYHIFYEIPDEFKLSYTVFVKNDIYETITYYNSEGELFDTTINTPTPTPTNIVTTETTKNSFPMMISLTVLLILGIFFLKKRKI</sequence>
<name>A0A9Y1BQG3_9ARCH</name>
<dbReference type="InterPro" id="IPR023828">
    <property type="entry name" value="Peptidase_S8_Ser-AS"/>
</dbReference>
<dbReference type="GO" id="GO:0004252">
    <property type="term" value="F:serine-type endopeptidase activity"/>
    <property type="evidence" value="ECO:0007669"/>
    <property type="project" value="InterPro"/>
</dbReference>
<keyword evidence="4 6" id="KW-0720">Serine protease</keyword>
<feature type="transmembrane region" description="Helical" evidence="7">
    <location>
        <begin position="1581"/>
        <end position="1599"/>
    </location>
</feature>
<evidence type="ECO:0000256" key="2">
    <source>
        <dbReference type="ARBA" id="ARBA00022670"/>
    </source>
</evidence>
<evidence type="ECO:0000256" key="6">
    <source>
        <dbReference type="RuleBase" id="RU003355"/>
    </source>
</evidence>
<feature type="active site" description="Charge relay system" evidence="5">
    <location>
        <position position="418"/>
    </location>
</feature>
<comment type="similarity">
    <text evidence="1 6">Belongs to the peptidase S8 family.</text>
</comment>
<keyword evidence="3 6" id="KW-0378">Hydrolase</keyword>
<dbReference type="SUPFAM" id="SSF89260">
    <property type="entry name" value="Collagen-binding domain"/>
    <property type="match status" value="1"/>
</dbReference>